<name>A0A194XPZ5_MOLSC</name>
<dbReference type="PANTHER" id="PTHR24287:SF5">
    <property type="entry name" value="P450, PUTATIVE (EUROFUNG)-RELATED"/>
    <property type="match status" value="1"/>
</dbReference>
<keyword evidence="4 7" id="KW-0560">Oxidoreductase</keyword>
<dbReference type="Pfam" id="PF00067">
    <property type="entry name" value="p450"/>
    <property type="match status" value="1"/>
</dbReference>
<gene>
    <name evidence="8" type="ORF">LY89DRAFT_680463</name>
</gene>
<dbReference type="InterPro" id="IPR017972">
    <property type="entry name" value="Cyt_P450_CS"/>
</dbReference>
<dbReference type="GO" id="GO:0020037">
    <property type="term" value="F:heme binding"/>
    <property type="evidence" value="ECO:0007669"/>
    <property type="project" value="InterPro"/>
</dbReference>
<dbReference type="InterPro" id="IPR047146">
    <property type="entry name" value="Cyt_P450_E_CYP52_fungi"/>
</dbReference>
<evidence type="ECO:0000256" key="2">
    <source>
        <dbReference type="ARBA" id="ARBA00010617"/>
    </source>
</evidence>
<dbReference type="OrthoDB" id="1470350at2759"/>
<dbReference type="PANTHER" id="PTHR24287">
    <property type="entry name" value="P450, PUTATIVE (EUROFUNG)-RELATED"/>
    <property type="match status" value="1"/>
</dbReference>
<dbReference type="Gene3D" id="1.10.630.10">
    <property type="entry name" value="Cytochrome P450"/>
    <property type="match status" value="1"/>
</dbReference>
<dbReference type="InterPro" id="IPR001128">
    <property type="entry name" value="Cyt_P450"/>
</dbReference>
<evidence type="ECO:0000313" key="8">
    <source>
        <dbReference type="EMBL" id="KUJ22330.1"/>
    </source>
</evidence>
<evidence type="ECO:0000313" key="9">
    <source>
        <dbReference type="Proteomes" id="UP000070700"/>
    </source>
</evidence>
<evidence type="ECO:0008006" key="10">
    <source>
        <dbReference type="Google" id="ProtNLM"/>
    </source>
</evidence>
<protein>
    <recommendedName>
        <fullName evidence="10">Cytochrome P450</fullName>
    </recommendedName>
</protein>
<evidence type="ECO:0000256" key="3">
    <source>
        <dbReference type="ARBA" id="ARBA00022723"/>
    </source>
</evidence>
<evidence type="ECO:0000256" key="1">
    <source>
        <dbReference type="ARBA" id="ARBA00001971"/>
    </source>
</evidence>
<dbReference type="EMBL" id="KQ947406">
    <property type="protein sequence ID" value="KUJ22330.1"/>
    <property type="molecule type" value="Genomic_DNA"/>
</dbReference>
<evidence type="ECO:0000256" key="4">
    <source>
        <dbReference type="ARBA" id="ARBA00023002"/>
    </source>
</evidence>
<dbReference type="KEGG" id="psco:LY89DRAFT_680463"/>
<dbReference type="PROSITE" id="PS00086">
    <property type="entry name" value="CYTOCHROME_P450"/>
    <property type="match status" value="1"/>
</dbReference>
<organism evidence="8 9">
    <name type="scientific">Mollisia scopiformis</name>
    <name type="common">Conifer needle endophyte fungus</name>
    <name type="synonym">Phialocephala scopiformis</name>
    <dbReference type="NCBI Taxonomy" id="149040"/>
    <lineage>
        <taxon>Eukaryota</taxon>
        <taxon>Fungi</taxon>
        <taxon>Dikarya</taxon>
        <taxon>Ascomycota</taxon>
        <taxon>Pezizomycotina</taxon>
        <taxon>Leotiomycetes</taxon>
        <taxon>Helotiales</taxon>
        <taxon>Mollisiaceae</taxon>
        <taxon>Mollisia</taxon>
    </lineage>
</organism>
<evidence type="ECO:0000256" key="7">
    <source>
        <dbReference type="RuleBase" id="RU000461"/>
    </source>
</evidence>
<evidence type="ECO:0000256" key="6">
    <source>
        <dbReference type="ARBA" id="ARBA00023033"/>
    </source>
</evidence>
<accession>A0A194XPZ5</accession>
<reference evidence="8 9" key="1">
    <citation type="submission" date="2015-10" db="EMBL/GenBank/DDBJ databases">
        <title>Full genome of DAOMC 229536 Phialocephala scopiformis, a fungal endophyte of spruce producing the potent anti-insectan compound rugulosin.</title>
        <authorList>
            <consortium name="DOE Joint Genome Institute"/>
            <person name="Walker A.K."/>
            <person name="Frasz S.L."/>
            <person name="Seifert K.A."/>
            <person name="Miller J.D."/>
            <person name="Mondo S.J."/>
            <person name="Labutti K."/>
            <person name="Lipzen A."/>
            <person name="Dockter R."/>
            <person name="Kennedy M."/>
            <person name="Grigoriev I.V."/>
            <person name="Spatafora J.W."/>
        </authorList>
    </citation>
    <scope>NUCLEOTIDE SEQUENCE [LARGE SCALE GENOMIC DNA]</scope>
    <source>
        <strain evidence="8 9">CBS 120377</strain>
    </source>
</reference>
<dbReference type="GO" id="GO:0016705">
    <property type="term" value="F:oxidoreductase activity, acting on paired donors, with incorporation or reduction of molecular oxygen"/>
    <property type="evidence" value="ECO:0007669"/>
    <property type="project" value="InterPro"/>
</dbReference>
<comment type="similarity">
    <text evidence="2 7">Belongs to the cytochrome P450 family.</text>
</comment>
<sequence>MYVLLYAIRGGGDSGLLPVGVLKDTLIGYSTLALHRRDVNSLEFSPERWSEKLPVPWTYIPFNGGPRTCIGQQFALAEMGYTVTGMLQYFDKVENLMSDKEHHSSCASMKAEIVLQPAKGVYIGLWHS</sequence>
<keyword evidence="6 7" id="KW-0503">Monooxygenase</keyword>
<dbReference type="RefSeq" id="XP_018076685.1">
    <property type="nucleotide sequence ID" value="XM_018214084.1"/>
</dbReference>
<comment type="cofactor">
    <cofactor evidence="1">
        <name>heme</name>
        <dbReference type="ChEBI" id="CHEBI:30413"/>
    </cofactor>
</comment>
<dbReference type="GeneID" id="28823810"/>
<evidence type="ECO:0000256" key="5">
    <source>
        <dbReference type="ARBA" id="ARBA00023004"/>
    </source>
</evidence>
<dbReference type="GO" id="GO:0005506">
    <property type="term" value="F:iron ion binding"/>
    <property type="evidence" value="ECO:0007669"/>
    <property type="project" value="InterPro"/>
</dbReference>
<dbReference type="SUPFAM" id="SSF48264">
    <property type="entry name" value="Cytochrome P450"/>
    <property type="match status" value="1"/>
</dbReference>
<keyword evidence="9" id="KW-1185">Reference proteome</keyword>
<dbReference type="InterPro" id="IPR036396">
    <property type="entry name" value="Cyt_P450_sf"/>
</dbReference>
<keyword evidence="3 7" id="KW-0479">Metal-binding</keyword>
<dbReference type="AlphaFoldDB" id="A0A194XPZ5"/>
<dbReference type="Proteomes" id="UP000070700">
    <property type="component" value="Unassembled WGS sequence"/>
</dbReference>
<dbReference type="GO" id="GO:0004497">
    <property type="term" value="F:monooxygenase activity"/>
    <property type="evidence" value="ECO:0007669"/>
    <property type="project" value="UniProtKB-KW"/>
</dbReference>
<dbReference type="InParanoid" id="A0A194XPZ5"/>
<keyword evidence="7" id="KW-0349">Heme</keyword>
<keyword evidence="5 7" id="KW-0408">Iron</keyword>
<proteinExistence type="inferred from homology"/>